<dbReference type="HOGENOM" id="CLU_013446_4_0_0"/>
<geneLocation type="plasmid" evidence="3 4">
    <name>pTHEAM01</name>
</geneLocation>
<keyword evidence="4" id="KW-1185">Reference proteome</keyword>
<dbReference type="SUPFAM" id="SSF52540">
    <property type="entry name" value="P-loop containing nucleoside triphosphate hydrolases"/>
    <property type="match status" value="1"/>
</dbReference>
<dbReference type="Proteomes" id="UP000006362">
    <property type="component" value="Plasmid pTHEAM01"/>
</dbReference>
<feature type="domain" description="AAA+ ATPase" evidence="2">
    <location>
        <begin position="171"/>
        <end position="297"/>
    </location>
</feature>
<dbReference type="RefSeq" id="WP_013524959.1">
    <property type="nucleotide sequence ID" value="NC_014917.1"/>
</dbReference>
<evidence type="ECO:0000313" key="4">
    <source>
        <dbReference type="Proteomes" id="UP000006362"/>
    </source>
</evidence>
<dbReference type="OrthoDB" id="9765501at2"/>
<organism evidence="3 4">
    <name type="scientific">Thermovibrio ammonificans (strain DSM 15698 / JCM 12110 / HB-1)</name>
    <dbReference type="NCBI Taxonomy" id="648996"/>
    <lineage>
        <taxon>Bacteria</taxon>
        <taxon>Pseudomonadati</taxon>
        <taxon>Aquificota</taxon>
        <taxon>Aquificia</taxon>
        <taxon>Desulfurobacteriales</taxon>
        <taxon>Desulfurobacteriaceae</taxon>
        <taxon>Thermovibrio</taxon>
    </lineage>
</organism>
<dbReference type="Pfam" id="PF00437">
    <property type="entry name" value="T2SSE"/>
    <property type="match status" value="1"/>
</dbReference>
<dbReference type="InterPro" id="IPR050921">
    <property type="entry name" value="T4SS_GSP_E_ATPase"/>
</dbReference>
<reference evidence="3" key="1">
    <citation type="submission" date="2011-01" db="EMBL/GenBank/DDBJ databases">
        <title>Complete sequence of plasmid of Thermovibrio ammonificans HB-1.</title>
        <authorList>
            <consortium name="US DOE Joint Genome Institute"/>
            <person name="Lucas S."/>
            <person name="Copeland A."/>
            <person name="Lapidus A."/>
            <person name="Cheng J.-F."/>
            <person name="Goodwin L."/>
            <person name="Pitluck S."/>
            <person name="Davenport K."/>
            <person name="Detter J.C."/>
            <person name="Han C."/>
            <person name="Tapia R."/>
            <person name="Land M."/>
            <person name="Hauser L."/>
            <person name="Kyrpides N."/>
            <person name="Ivanova N."/>
            <person name="Ovchinnikova G."/>
            <person name="Vetriani C."/>
            <person name="Woyke T."/>
        </authorList>
    </citation>
    <scope>NUCLEOTIDE SEQUENCE [LARGE SCALE GENOMIC DNA]</scope>
    <source>
        <strain evidence="3">HB-1</strain>
        <plasmid evidence="3">pTHEAM01</plasmid>
    </source>
</reference>
<dbReference type="EMBL" id="CP002445">
    <property type="protein sequence ID" value="ADU97755.1"/>
    <property type="molecule type" value="Genomic_DNA"/>
</dbReference>
<evidence type="ECO:0000313" key="3">
    <source>
        <dbReference type="EMBL" id="ADU97755.1"/>
    </source>
</evidence>
<accession>E8T6T2</accession>
<comment type="similarity">
    <text evidence="1">Belongs to the GSP E family.</text>
</comment>
<name>E8T6T2_THEA1</name>
<keyword evidence="3" id="KW-0614">Plasmid</keyword>
<dbReference type="SMART" id="SM00382">
    <property type="entry name" value="AAA"/>
    <property type="match status" value="1"/>
</dbReference>
<dbReference type="Gene3D" id="3.40.50.300">
    <property type="entry name" value="P-loop containing nucleotide triphosphate hydrolases"/>
    <property type="match status" value="1"/>
</dbReference>
<dbReference type="eggNOG" id="COG2805">
    <property type="taxonomic scope" value="Bacteria"/>
</dbReference>
<dbReference type="AlphaFoldDB" id="E8T6T2"/>
<gene>
    <name evidence="3" type="ordered locus">Theam_1799</name>
</gene>
<dbReference type="InterPro" id="IPR003593">
    <property type="entry name" value="AAA+_ATPase"/>
</dbReference>
<dbReference type="Gene3D" id="3.30.450.90">
    <property type="match status" value="1"/>
</dbReference>
<evidence type="ECO:0000256" key="1">
    <source>
        <dbReference type="ARBA" id="ARBA00006611"/>
    </source>
</evidence>
<dbReference type="PANTHER" id="PTHR30486">
    <property type="entry name" value="TWITCHING MOTILITY PROTEIN PILT"/>
    <property type="match status" value="1"/>
</dbReference>
<proteinExistence type="inferred from homology"/>
<dbReference type="GO" id="GO:0016887">
    <property type="term" value="F:ATP hydrolysis activity"/>
    <property type="evidence" value="ECO:0007669"/>
    <property type="project" value="InterPro"/>
</dbReference>
<protein>
    <submittedName>
        <fullName evidence="3">Type II secretion system protein E</fullName>
    </submittedName>
</protein>
<dbReference type="InterPro" id="IPR027417">
    <property type="entry name" value="P-loop_NTPase"/>
</dbReference>
<sequence length="404" mass="45990">MKLEFGTLPEVFREIFKFAEEQFATDIYIREGVPPFFKTVEIAGSAVRIKMLLYEALYEEAKERGDEEEAARIKERMKELPKEIPAPLKSKVVRSDIRAFVEALSLPSNAKEIDTSFTLHKGDRFIGRFRLNVALSDGSTILSIRRLYSYVPHPFDELRLPEVIGKVRQWNSGLVIVTGPTGSGKSTTLAGIMRYLSEDDRSRVVVTIEKPIEYVFDNKNAFFIQREVGRDTDSFISGVHNALRQHPDVIYIGESRTPEEIKTALMASETGHLTFTTLHTSSAWGVISRIVDVFPPDEQPQIRTILADQLKLVVAQRLVLTVDFAVRAVCEVLLVDEFVRGRIKEGDVKQIRDFIRRDRENCKYLNSELTRLVMEGVITKDTAMKVTYDSRELQSMLESSEFSA</sequence>
<dbReference type="KEGG" id="tam:Theam_1799"/>
<evidence type="ECO:0000259" key="2">
    <source>
        <dbReference type="SMART" id="SM00382"/>
    </source>
</evidence>
<dbReference type="InterPro" id="IPR001482">
    <property type="entry name" value="T2SS/T4SS_dom"/>
</dbReference>